<reference evidence="21 22" key="1">
    <citation type="submission" date="2020-08" db="EMBL/GenBank/DDBJ databases">
        <title>Genome sequence of Tessaracoccus defluvii JCM 17540T.</title>
        <authorList>
            <person name="Hyun D.-W."/>
            <person name="Bae J.-W."/>
        </authorList>
    </citation>
    <scope>NUCLEOTIDE SEQUENCE [LARGE SCALE GENOMIC DNA]</scope>
    <source>
        <strain evidence="21 22">JCM 17540</strain>
    </source>
</reference>
<keyword evidence="10" id="KW-0547">Nucleotide-binding</keyword>
<evidence type="ECO:0000256" key="18">
    <source>
        <dbReference type="SAM" id="Phobius"/>
    </source>
</evidence>
<sequence length="472" mass="49858">MELSDCLRILRKYWRSITAVTLAGILLAAVATLFIKPTYTSDASLFFSIRSASSVNELNAGSNYAENQVQSFAKVARTDIVLQPVIDELGLDTTTAKLAQDITVTIPAKTATLDLAVEADTPAQAAEIAAAVATRLIATVDELSPPAADGTKPVLATVIKQPKVPATPSSPNVPRTLAIGAMLGLLLGAGQALLRDLLNLNIRSERDLEPVTDVALLGIIPDSGPTPEGPLDLAADPHGLRAEAYRSVRTNLQFLGLDQGHRAIVVTSSIPGEGKTMTSLHIAHTLAASGERVLVIDADLRRPKIASYLNVEGAVGLTTVLIGDASLEDVVQPHGTVNLDVLASGPIPPNPAELLGHPRMAKLIAAASERYDTVIIDSPPLLPVTDAAVLSRLSDGMLVVVGAGTVKRSELGNALASLERVDARVLGLLLNRVRERDADTYGYRYTYEAAPQPHPDAPSRGTWRSEQVSVAR</sequence>
<keyword evidence="12" id="KW-0067">ATP-binding</keyword>
<dbReference type="RefSeq" id="WP_187720178.1">
    <property type="nucleotide sequence ID" value="NZ_BAABBL010000004.1"/>
</dbReference>
<dbReference type="EC" id="2.7.10.2" evidence="5"/>
<gene>
    <name evidence="21" type="ORF">H9L22_12265</name>
</gene>
<feature type="region of interest" description="Disordered" evidence="17">
    <location>
        <begin position="449"/>
        <end position="472"/>
    </location>
</feature>
<evidence type="ECO:0000256" key="1">
    <source>
        <dbReference type="ARBA" id="ARBA00004429"/>
    </source>
</evidence>
<evidence type="ECO:0000313" key="22">
    <source>
        <dbReference type="Proteomes" id="UP000516117"/>
    </source>
</evidence>
<dbReference type="InterPro" id="IPR005702">
    <property type="entry name" value="Wzc-like_C"/>
</dbReference>
<comment type="similarity">
    <text evidence="3">Belongs to the CpsD/CapB family.</text>
</comment>
<evidence type="ECO:0000313" key="21">
    <source>
        <dbReference type="EMBL" id="QNP55042.1"/>
    </source>
</evidence>
<dbReference type="FunFam" id="3.40.50.300:FF:000527">
    <property type="entry name" value="Tyrosine-protein kinase etk"/>
    <property type="match status" value="1"/>
</dbReference>
<evidence type="ECO:0000256" key="4">
    <source>
        <dbReference type="ARBA" id="ARBA00008883"/>
    </source>
</evidence>
<evidence type="ECO:0000256" key="14">
    <source>
        <dbReference type="ARBA" id="ARBA00023136"/>
    </source>
</evidence>
<protein>
    <recommendedName>
        <fullName evidence="5">non-specific protein-tyrosine kinase</fullName>
        <ecNumber evidence="5">2.7.10.2</ecNumber>
    </recommendedName>
</protein>
<organism evidence="21 22">
    <name type="scientific">Tessaracoccus defluvii</name>
    <dbReference type="NCBI Taxonomy" id="1285901"/>
    <lineage>
        <taxon>Bacteria</taxon>
        <taxon>Bacillati</taxon>
        <taxon>Actinomycetota</taxon>
        <taxon>Actinomycetes</taxon>
        <taxon>Propionibacteriales</taxon>
        <taxon>Propionibacteriaceae</taxon>
        <taxon>Tessaracoccus</taxon>
    </lineage>
</organism>
<feature type="domain" description="AAA" evidence="20">
    <location>
        <begin position="263"/>
        <end position="404"/>
    </location>
</feature>
<evidence type="ECO:0000256" key="7">
    <source>
        <dbReference type="ARBA" id="ARBA00022519"/>
    </source>
</evidence>
<feature type="compositionally biased region" description="Polar residues" evidence="17">
    <location>
        <begin position="462"/>
        <end position="472"/>
    </location>
</feature>
<comment type="similarity">
    <text evidence="4">Belongs to the etk/wzc family.</text>
</comment>
<proteinExistence type="inferred from homology"/>
<dbReference type="Pfam" id="PF13614">
    <property type="entry name" value="AAA_31"/>
    <property type="match status" value="1"/>
</dbReference>
<dbReference type="InterPro" id="IPR003856">
    <property type="entry name" value="LPS_length_determ_N"/>
</dbReference>
<dbReference type="Proteomes" id="UP000516117">
    <property type="component" value="Chromosome"/>
</dbReference>
<evidence type="ECO:0000256" key="11">
    <source>
        <dbReference type="ARBA" id="ARBA00022777"/>
    </source>
</evidence>
<evidence type="ECO:0000256" key="2">
    <source>
        <dbReference type="ARBA" id="ARBA00006683"/>
    </source>
</evidence>
<keyword evidence="7" id="KW-0997">Cell inner membrane</keyword>
<comment type="similarity">
    <text evidence="2">Belongs to the CpsC/CapA family.</text>
</comment>
<evidence type="ECO:0000256" key="10">
    <source>
        <dbReference type="ARBA" id="ARBA00022741"/>
    </source>
</evidence>
<dbReference type="InterPro" id="IPR025669">
    <property type="entry name" value="AAA_dom"/>
</dbReference>
<dbReference type="CDD" id="cd05387">
    <property type="entry name" value="BY-kinase"/>
    <property type="match status" value="1"/>
</dbReference>
<feature type="transmembrane region" description="Helical" evidence="18">
    <location>
        <begin position="12"/>
        <end position="35"/>
    </location>
</feature>
<evidence type="ECO:0000256" key="6">
    <source>
        <dbReference type="ARBA" id="ARBA00022475"/>
    </source>
</evidence>
<evidence type="ECO:0000256" key="3">
    <source>
        <dbReference type="ARBA" id="ARBA00007316"/>
    </source>
</evidence>
<dbReference type="KEGG" id="tdf:H9L22_12265"/>
<keyword evidence="13 18" id="KW-1133">Transmembrane helix</keyword>
<dbReference type="InterPro" id="IPR027417">
    <property type="entry name" value="P-loop_NTPase"/>
</dbReference>
<accession>A0A7H0H3C6</accession>
<feature type="domain" description="Polysaccharide chain length determinant N-terminal" evidence="19">
    <location>
        <begin position="2"/>
        <end position="89"/>
    </location>
</feature>
<keyword evidence="8 21" id="KW-0808">Transferase</keyword>
<keyword evidence="22" id="KW-1185">Reference proteome</keyword>
<evidence type="ECO:0000256" key="17">
    <source>
        <dbReference type="SAM" id="MobiDB-lite"/>
    </source>
</evidence>
<comment type="subcellular location">
    <subcellularLocation>
        <location evidence="1">Cell inner membrane</location>
        <topology evidence="1">Multi-pass membrane protein</topology>
    </subcellularLocation>
</comment>
<dbReference type="PANTHER" id="PTHR32309:SF13">
    <property type="entry name" value="FERRIC ENTEROBACTIN TRANSPORT PROTEIN FEPE"/>
    <property type="match status" value="1"/>
</dbReference>
<dbReference type="AlphaFoldDB" id="A0A7H0H3C6"/>
<evidence type="ECO:0000259" key="19">
    <source>
        <dbReference type="Pfam" id="PF02706"/>
    </source>
</evidence>
<dbReference type="Pfam" id="PF02706">
    <property type="entry name" value="Wzz"/>
    <property type="match status" value="1"/>
</dbReference>
<dbReference type="GO" id="GO:0004715">
    <property type="term" value="F:non-membrane spanning protein tyrosine kinase activity"/>
    <property type="evidence" value="ECO:0007669"/>
    <property type="project" value="UniProtKB-EC"/>
</dbReference>
<dbReference type="EMBL" id="CP060789">
    <property type="protein sequence ID" value="QNP55042.1"/>
    <property type="molecule type" value="Genomic_DNA"/>
</dbReference>
<dbReference type="Gene3D" id="3.40.50.300">
    <property type="entry name" value="P-loop containing nucleotide triphosphate hydrolases"/>
    <property type="match status" value="1"/>
</dbReference>
<dbReference type="InterPro" id="IPR050445">
    <property type="entry name" value="Bact_polysacc_biosynth/exp"/>
</dbReference>
<evidence type="ECO:0000256" key="13">
    <source>
        <dbReference type="ARBA" id="ARBA00022989"/>
    </source>
</evidence>
<keyword evidence="9 18" id="KW-0812">Transmembrane</keyword>
<dbReference type="PANTHER" id="PTHR32309">
    <property type="entry name" value="TYROSINE-PROTEIN KINASE"/>
    <property type="match status" value="1"/>
</dbReference>
<evidence type="ECO:0000256" key="8">
    <source>
        <dbReference type="ARBA" id="ARBA00022679"/>
    </source>
</evidence>
<keyword evidence="11 21" id="KW-0418">Kinase</keyword>
<dbReference type="NCBIfam" id="TIGR01007">
    <property type="entry name" value="eps_fam"/>
    <property type="match status" value="1"/>
</dbReference>
<evidence type="ECO:0000256" key="15">
    <source>
        <dbReference type="ARBA" id="ARBA00023137"/>
    </source>
</evidence>
<evidence type="ECO:0000256" key="16">
    <source>
        <dbReference type="ARBA" id="ARBA00051245"/>
    </source>
</evidence>
<name>A0A7H0H3C6_9ACTN</name>
<keyword evidence="14 18" id="KW-0472">Membrane</keyword>
<evidence type="ECO:0000256" key="9">
    <source>
        <dbReference type="ARBA" id="ARBA00022692"/>
    </source>
</evidence>
<keyword evidence="15" id="KW-0829">Tyrosine-protein kinase</keyword>
<keyword evidence="6" id="KW-1003">Cell membrane</keyword>
<evidence type="ECO:0000259" key="20">
    <source>
        <dbReference type="Pfam" id="PF13614"/>
    </source>
</evidence>
<dbReference type="GO" id="GO:0005886">
    <property type="term" value="C:plasma membrane"/>
    <property type="evidence" value="ECO:0007669"/>
    <property type="project" value="UniProtKB-SubCell"/>
</dbReference>
<evidence type="ECO:0000256" key="5">
    <source>
        <dbReference type="ARBA" id="ARBA00011903"/>
    </source>
</evidence>
<dbReference type="SUPFAM" id="SSF52540">
    <property type="entry name" value="P-loop containing nucleoside triphosphate hydrolases"/>
    <property type="match status" value="1"/>
</dbReference>
<evidence type="ECO:0000256" key="12">
    <source>
        <dbReference type="ARBA" id="ARBA00022840"/>
    </source>
</evidence>
<dbReference type="GO" id="GO:0005524">
    <property type="term" value="F:ATP binding"/>
    <property type="evidence" value="ECO:0007669"/>
    <property type="project" value="UniProtKB-KW"/>
</dbReference>
<comment type="catalytic activity">
    <reaction evidence="16">
        <text>L-tyrosyl-[protein] + ATP = O-phospho-L-tyrosyl-[protein] + ADP + H(+)</text>
        <dbReference type="Rhea" id="RHEA:10596"/>
        <dbReference type="Rhea" id="RHEA-COMP:10136"/>
        <dbReference type="Rhea" id="RHEA-COMP:20101"/>
        <dbReference type="ChEBI" id="CHEBI:15378"/>
        <dbReference type="ChEBI" id="CHEBI:30616"/>
        <dbReference type="ChEBI" id="CHEBI:46858"/>
        <dbReference type="ChEBI" id="CHEBI:61978"/>
        <dbReference type="ChEBI" id="CHEBI:456216"/>
        <dbReference type="EC" id="2.7.10.2"/>
    </reaction>
</comment>
<dbReference type="GO" id="GO:0042802">
    <property type="term" value="F:identical protein binding"/>
    <property type="evidence" value="ECO:0007669"/>
    <property type="project" value="UniProtKB-ARBA"/>
</dbReference>